<dbReference type="STRING" id="1236976.JCM16418_5011"/>
<dbReference type="Proteomes" id="UP000019364">
    <property type="component" value="Unassembled WGS sequence"/>
</dbReference>
<evidence type="ECO:0000313" key="2">
    <source>
        <dbReference type="Proteomes" id="UP000019364"/>
    </source>
</evidence>
<name>W7YIR7_9BACL</name>
<protein>
    <submittedName>
        <fullName evidence="1">Phage protein</fullName>
    </submittedName>
</protein>
<comment type="caution">
    <text evidence="1">The sequence shown here is derived from an EMBL/GenBank/DDBJ whole genome shotgun (WGS) entry which is preliminary data.</text>
</comment>
<dbReference type="EMBL" id="BAVZ01000037">
    <property type="protein sequence ID" value="GAF10790.1"/>
    <property type="molecule type" value="Genomic_DNA"/>
</dbReference>
<sequence>MRVLFNRNPLKFGNVIEQPTLELVKNTPQLWNASLEDALKYGGELTKSAIGAMNLKFDCKHIIVDTKIHMLMKGFYPAIPSWHTDGVPRGEELKPDSKGDPNITAQENMSPSRFHLLVTGEGCLTDFVTQPTILDVPNEPTTELYRNVHDQIENQIDDLSIITIPSCTVVEWDWWNIHRGVKAQKHEWRYLIRATETDHMKPQIDLRQILRTQIQVYVPESFGW</sequence>
<reference evidence="1 2" key="1">
    <citation type="journal article" date="2014" name="Genome Announc.">
        <title>Draft Genome Sequence of Paenibacillus pini JCM 16418T, Isolated from the Rhizosphere of Pine Tree.</title>
        <authorList>
            <person name="Yuki M."/>
            <person name="Oshima K."/>
            <person name="Suda W."/>
            <person name="Oshida Y."/>
            <person name="Kitamura K."/>
            <person name="Iida Y."/>
            <person name="Hattori M."/>
            <person name="Ohkuma M."/>
        </authorList>
    </citation>
    <scope>NUCLEOTIDE SEQUENCE [LARGE SCALE GENOMIC DNA]</scope>
    <source>
        <strain evidence="1 2">JCM 16418</strain>
    </source>
</reference>
<dbReference type="AlphaFoldDB" id="W7YIR7"/>
<dbReference type="RefSeq" id="WP_036653536.1">
    <property type="nucleotide sequence ID" value="NZ_BAVZ01000037.1"/>
</dbReference>
<dbReference type="OrthoDB" id="2937130at2"/>
<accession>W7YIR7</accession>
<evidence type="ECO:0000313" key="1">
    <source>
        <dbReference type="EMBL" id="GAF10790.1"/>
    </source>
</evidence>
<proteinExistence type="predicted"/>
<organism evidence="1 2">
    <name type="scientific">Paenibacillus pini JCM 16418</name>
    <dbReference type="NCBI Taxonomy" id="1236976"/>
    <lineage>
        <taxon>Bacteria</taxon>
        <taxon>Bacillati</taxon>
        <taxon>Bacillota</taxon>
        <taxon>Bacilli</taxon>
        <taxon>Bacillales</taxon>
        <taxon>Paenibacillaceae</taxon>
        <taxon>Paenibacillus</taxon>
    </lineage>
</organism>
<gene>
    <name evidence="1" type="ORF">JCM16418_5011</name>
</gene>
<keyword evidence="2" id="KW-1185">Reference proteome</keyword>